<feature type="transmembrane region" description="Helical" evidence="5">
    <location>
        <begin position="303"/>
        <end position="321"/>
    </location>
</feature>
<reference evidence="7" key="1">
    <citation type="submission" date="2021-01" db="EMBL/GenBank/DDBJ databases">
        <authorList>
            <person name="Corre E."/>
            <person name="Pelletier E."/>
            <person name="Niang G."/>
            <person name="Scheremetjew M."/>
            <person name="Finn R."/>
            <person name="Kale V."/>
            <person name="Holt S."/>
            <person name="Cochrane G."/>
            <person name="Meng A."/>
            <person name="Brown T."/>
            <person name="Cohen L."/>
        </authorList>
    </citation>
    <scope>NUCLEOTIDE SEQUENCE</scope>
    <source>
        <strain evidence="7">CCMP127</strain>
    </source>
</reference>
<dbReference type="Pfam" id="PF03151">
    <property type="entry name" value="TPT"/>
    <property type="match status" value="1"/>
</dbReference>
<organism evidence="7">
    <name type="scientific">Amphora coffeiformis</name>
    <dbReference type="NCBI Taxonomy" id="265554"/>
    <lineage>
        <taxon>Eukaryota</taxon>
        <taxon>Sar</taxon>
        <taxon>Stramenopiles</taxon>
        <taxon>Ochrophyta</taxon>
        <taxon>Bacillariophyta</taxon>
        <taxon>Bacillariophyceae</taxon>
        <taxon>Bacillariophycidae</taxon>
        <taxon>Thalassiophysales</taxon>
        <taxon>Catenulaceae</taxon>
        <taxon>Amphora</taxon>
    </lineage>
</organism>
<dbReference type="EMBL" id="HBIM01001671">
    <property type="protein sequence ID" value="CAE0403240.1"/>
    <property type="molecule type" value="Transcribed_RNA"/>
</dbReference>
<evidence type="ECO:0000313" key="7">
    <source>
        <dbReference type="EMBL" id="CAE0403240.1"/>
    </source>
</evidence>
<keyword evidence="3 5" id="KW-1133">Transmembrane helix</keyword>
<evidence type="ECO:0000256" key="4">
    <source>
        <dbReference type="ARBA" id="ARBA00023136"/>
    </source>
</evidence>
<feature type="transmembrane region" description="Helical" evidence="5">
    <location>
        <begin position="106"/>
        <end position="127"/>
    </location>
</feature>
<dbReference type="PANTHER" id="PTHR11132">
    <property type="entry name" value="SOLUTE CARRIER FAMILY 35"/>
    <property type="match status" value="1"/>
</dbReference>
<accession>A0A7S3P420</accession>
<sequence>MQKIETMLPVDSVGESECIRRDSALIVRSMSNGIDVDTNTKILPRESASYVRSSPTSVILELGSDDDEFEENIATKGHPPVLVQRIASALLMEELLLFLQRDSVKLFAGIAGWYTFGFIAVITTKLLLTTWAVPPLILTVQQLMISSTVLNILLQRRGEQGLQPWPSDKHIQLDFVLIGLFNALDFLASNCGFEGADASFVETIKGSEPITTTIVALSWKIDTLGPAEAGSLVLLFTGVLLSTLGNTQAESGDGEIESAALEASVRSTLTVMSANLCFAFRVLCQKRYRGSATASDQLDNTNLLYRMQTTGWMILLLPAILNHYTYVSGGLSAPMDHQTGYLGLSLLNSTAYVIYNLSSCYVLTQVSALQSMGINCLRRMLATLVTCFVFGVTLSTVSIFGISICFTGFALFTVYRNRRLTGHMVAKAKLSNV</sequence>
<comment type="subcellular location">
    <subcellularLocation>
        <location evidence="1">Membrane</location>
        <topology evidence="1">Multi-pass membrane protein</topology>
    </subcellularLocation>
</comment>
<dbReference type="AlphaFoldDB" id="A0A7S3P420"/>
<name>A0A7S3P420_9STRA</name>
<dbReference type="InterPro" id="IPR050186">
    <property type="entry name" value="TPT_transporter"/>
</dbReference>
<evidence type="ECO:0000256" key="3">
    <source>
        <dbReference type="ARBA" id="ARBA00022989"/>
    </source>
</evidence>
<keyword evidence="2 5" id="KW-0812">Transmembrane</keyword>
<evidence type="ECO:0000256" key="5">
    <source>
        <dbReference type="SAM" id="Phobius"/>
    </source>
</evidence>
<feature type="transmembrane region" description="Helical" evidence="5">
    <location>
        <begin position="133"/>
        <end position="154"/>
    </location>
</feature>
<dbReference type="InterPro" id="IPR004853">
    <property type="entry name" value="Sugar_P_trans_dom"/>
</dbReference>
<evidence type="ECO:0000259" key="6">
    <source>
        <dbReference type="Pfam" id="PF03151"/>
    </source>
</evidence>
<gene>
    <name evidence="7" type="ORF">ACOF00016_LOCUS1462</name>
</gene>
<feature type="domain" description="Sugar phosphate transporter" evidence="6">
    <location>
        <begin position="110"/>
        <end position="412"/>
    </location>
</feature>
<feature type="transmembrane region" description="Helical" evidence="5">
    <location>
        <begin position="399"/>
        <end position="415"/>
    </location>
</feature>
<evidence type="ECO:0000256" key="1">
    <source>
        <dbReference type="ARBA" id="ARBA00004141"/>
    </source>
</evidence>
<proteinExistence type="predicted"/>
<protein>
    <recommendedName>
        <fullName evidence="6">Sugar phosphate transporter domain-containing protein</fullName>
    </recommendedName>
</protein>
<evidence type="ECO:0000256" key="2">
    <source>
        <dbReference type="ARBA" id="ARBA00022692"/>
    </source>
</evidence>
<dbReference type="GO" id="GO:0016020">
    <property type="term" value="C:membrane"/>
    <property type="evidence" value="ECO:0007669"/>
    <property type="project" value="UniProtKB-SubCell"/>
</dbReference>
<keyword evidence="4 5" id="KW-0472">Membrane</keyword>
<feature type="transmembrane region" description="Helical" evidence="5">
    <location>
        <begin position="341"/>
        <end position="364"/>
    </location>
</feature>